<feature type="region of interest" description="Disordered" evidence="1">
    <location>
        <begin position="244"/>
        <end position="311"/>
    </location>
</feature>
<sequence length="311" mass="31492">MFVLSPLSVGGCGALSGPTLQLAGRDDVTDDTRGRAKKGWLLHWSGAVVAGALLAVVAASYFSVTPDNLQSDGALLNTIAALTVWFAQMLVLPVPVAYAVIWCVETAKGQCSRLVGAVAVALAAAGAVAAFIGVGQALPATSWWLSSSLSALVNDHTPALSADISADLRSARPWLYVAAVVSLAIVCAPRMRGRHRGRLNYRTVNVARYLPAADYESYATADLDRDVRVRGCAAGSVTMSGRVATGGVAGRTSDGTAGGGSSGGLAGHGADGNSSGTSAGGSGTSGGSDSDDHVKGEQPLRTETANGHRVD</sequence>
<dbReference type="Proteomes" id="UP000183180">
    <property type="component" value="Unassembled WGS sequence"/>
</dbReference>
<dbReference type="STRING" id="158898.SAMN04488548_13058"/>
<protein>
    <submittedName>
        <fullName evidence="3">Uncharacterized protein</fullName>
    </submittedName>
</protein>
<organism evidence="3 4">
    <name type="scientific">Gordonia westfalica</name>
    <dbReference type="NCBI Taxonomy" id="158898"/>
    <lineage>
        <taxon>Bacteria</taxon>
        <taxon>Bacillati</taxon>
        <taxon>Actinomycetota</taxon>
        <taxon>Actinomycetes</taxon>
        <taxon>Mycobacteriales</taxon>
        <taxon>Gordoniaceae</taxon>
        <taxon>Gordonia</taxon>
    </lineage>
</organism>
<gene>
    <name evidence="3" type="ORF">SAMN04488548_13058</name>
</gene>
<reference evidence="3 4" key="1">
    <citation type="submission" date="2016-10" db="EMBL/GenBank/DDBJ databases">
        <authorList>
            <person name="de Groot N.N."/>
        </authorList>
    </citation>
    <scope>NUCLEOTIDE SEQUENCE [LARGE SCALE GENOMIC DNA]</scope>
    <source>
        <strain evidence="3 4">DSM 44215</strain>
    </source>
</reference>
<feature type="compositionally biased region" description="Gly residues" evidence="1">
    <location>
        <begin position="256"/>
        <end position="270"/>
    </location>
</feature>
<dbReference type="EMBL" id="FNLM01000030">
    <property type="protein sequence ID" value="SDT92606.1"/>
    <property type="molecule type" value="Genomic_DNA"/>
</dbReference>
<evidence type="ECO:0000313" key="3">
    <source>
        <dbReference type="EMBL" id="SDT92606.1"/>
    </source>
</evidence>
<dbReference type="RefSeq" id="WP_011161177.1">
    <property type="nucleotide sequence ID" value="NC_005307.1"/>
</dbReference>
<name>Q70K21_9ACTN</name>
<feature type="transmembrane region" description="Helical" evidence="2">
    <location>
        <begin position="114"/>
        <end position="138"/>
    </location>
</feature>
<feature type="compositionally biased region" description="Basic and acidic residues" evidence="1">
    <location>
        <begin position="290"/>
        <end position="311"/>
    </location>
</feature>
<keyword evidence="2" id="KW-0472">Membrane</keyword>
<keyword evidence="2" id="KW-1133">Transmembrane helix</keyword>
<evidence type="ECO:0000313" key="4">
    <source>
        <dbReference type="Proteomes" id="UP000183180"/>
    </source>
</evidence>
<feature type="transmembrane region" description="Helical" evidence="2">
    <location>
        <begin position="174"/>
        <end position="191"/>
    </location>
</feature>
<dbReference type="AlphaFoldDB" id="Q70K21"/>
<accession>Q70K21</accession>
<keyword evidence="2" id="KW-0812">Transmembrane</keyword>
<feature type="transmembrane region" description="Helical" evidence="2">
    <location>
        <begin position="74"/>
        <end position="102"/>
    </location>
</feature>
<proteinExistence type="predicted"/>
<feature type="transmembrane region" description="Helical" evidence="2">
    <location>
        <begin position="41"/>
        <end position="62"/>
    </location>
</feature>
<evidence type="ECO:0000256" key="2">
    <source>
        <dbReference type="SAM" id="Phobius"/>
    </source>
</evidence>
<evidence type="ECO:0000256" key="1">
    <source>
        <dbReference type="SAM" id="MobiDB-lite"/>
    </source>
</evidence>